<sequence>MSKEYEVIESLKKQVTELGAGEAHMEVHGVGNIPEHTAVISFYDGQAPSHKVLDKLYEWAETYGKNEVIEMIQFLSEFEEEDE</sequence>
<dbReference type="AlphaFoldDB" id="A0A9D5DL93"/>
<dbReference type="EMBL" id="LJJD01000036">
    <property type="protein sequence ID" value="KQL55952.1"/>
    <property type="molecule type" value="Genomic_DNA"/>
</dbReference>
<organism evidence="1 2">
    <name type="scientific">Alkalicoccobacillus plakortidis</name>
    <dbReference type="NCBI Taxonomy" id="444060"/>
    <lineage>
        <taxon>Bacteria</taxon>
        <taxon>Bacillati</taxon>
        <taxon>Bacillota</taxon>
        <taxon>Bacilli</taxon>
        <taxon>Bacillales</taxon>
        <taxon>Bacillaceae</taxon>
        <taxon>Alkalicoccobacillus</taxon>
    </lineage>
</organism>
<protein>
    <submittedName>
        <fullName evidence="1">Uncharacterized protein</fullName>
    </submittedName>
</protein>
<dbReference type="Proteomes" id="UP000051061">
    <property type="component" value="Unassembled WGS sequence"/>
</dbReference>
<evidence type="ECO:0000313" key="1">
    <source>
        <dbReference type="EMBL" id="KQL55952.1"/>
    </source>
</evidence>
<gene>
    <name evidence="1" type="ORF">AN965_16925</name>
</gene>
<comment type="caution">
    <text evidence="1">The sequence shown here is derived from an EMBL/GenBank/DDBJ whole genome shotgun (WGS) entry which is preliminary data.</text>
</comment>
<evidence type="ECO:0000313" key="2">
    <source>
        <dbReference type="Proteomes" id="UP000051061"/>
    </source>
</evidence>
<reference evidence="1 2" key="1">
    <citation type="submission" date="2015-09" db="EMBL/GenBank/DDBJ databases">
        <title>Genome sequencing project for genomic taxonomy and phylogenomics of Bacillus-like bacteria.</title>
        <authorList>
            <person name="Liu B."/>
            <person name="Wang J."/>
            <person name="Zhu Y."/>
            <person name="Liu G."/>
            <person name="Chen Q."/>
            <person name="Chen Z."/>
            <person name="Lan J."/>
            <person name="Che J."/>
            <person name="Ge C."/>
            <person name="Shi H."/>
            <person name="Pan Z."/>
            <person name="Liu X."/>
        </authorList>
    </citation>
    <scope>NUCLEOTIDE SEQUENCE [LARGE SCALE GENOMIC DNA]</scope>
    <source>
        <strain evidence="1 2">DSM 19153</strain>
    </source>
</reference>
<name>A0A9D5DL93_9BACI</name>
<keyword evidence="2" id="KW-1185">Reference proteome</keyword>
<accession>A0A9D5DL93</accession>
<proteinExistence type="predicted"/>